<name>A0A8S2UHI9_9BILA</name>
<dbReference type="EMBL" id="CAJOBA010063399">
    <property type="protein sequence ID" value="CAF4344792.1"/>
    <property type="molecule type" value="Genomic_DNA"/>
</dbReference>
<dbReference type="Gene3D" id="1.10.1170.10">
    <property type="entry name" value="Inhibitor Of Apoptosis Protein (2mihbC-IAP-1), Chain A"/>
    <property type="match status" value="1"/>
</dbReference>
<dbReference type="Pfam" id="PF00653">
    <property type="entry name" value="BIR"/>
    <property type="match status" value="1"/>
</dbReference>
<dbReference type="SUPFAM" id="SSF57924">
    <property type="entry name" value="Inhibitor of apoptosis (IAP) repeat"/>
    <property type="match status" value="1"/>
</dbReference>
<evidence type="ECO:0000313" key="2">
    <source>
        <dbReference type="Proteomes" id="UP000682733"/>
    </source>
</evidence>
<accession>A0A8S2UHI9</accession>
<reference evidence="1" key="1">
    <citation type="submission" date="2021-02" db="EMBL/GenBank/DDBJ databases">
        <authorList>
            <person name="Nowell W R."/>
        </authorList>
    </citation>
    <scope>NUCLEOTIDE SEQUENCE</scope>
</reference>
<evidence type="ECO:0000313" key="1">
    <source>
        <dbReference type="EMBL" id="CAF4344792.1"/>
    </source>
</evidence>
<sequence>NETNIMANCIGSDFDALHTCDACDTEAKVQCRVCEYLFCAAHLVDHHHQRNYRRLQENGQRIINMINIMHTIYLNLQQQVNTVKTLINESLLRNAEKVYYVNVCGTLIEKEQLEVNRCKNSFNGERRKIRSHTVSKFIQQRPITLADITKTRKKVISCCQQFFRFAQSCTNSLCYLKRLEKEFETVAPGWIVPKHPNPRVSVVTHTYFPELEELQQVRVRTFSHWSHSMPSKQHVIQAGFFACNYADRTLCIYCNVVCHKWTAYDYPDEIHELLSPNCFYIKSNLHKKPLMTNSLVLNETPSDRLIISGEDMLSRLIAARLDLPMVRNLVKEKLQLSLMERCYEEQLRFKNDDFASASDLRMAYRILDIQMKCVNGNEANIIIPGLVPGLSGNDVMVPEILFSSAIPAFL</sequence>
<comment type="caution">
    <text evidence="1">The sequence shown here is derived from an EMBL/GenBank/DDBJ whole genome shotgun (WGS) entry which is preliminary data.</text>
</comment>
<dbReference type="PROSITE" id="PS50143">
    <property type="entry name" value="BIR_REPEAT_2"/>
    <property type="match status" value="1"/>
</dbReference>
<dbReference type="InterPro" id="IPR001370">
    <property type="entry name" value="BIR_rpt"/>
</dbReference>
<dbReference type="Proteomes" id="UP000682733">
    <property type="component" value="Unassembled WGS sequence"/>
</dbReference>
<dbReference type="SMART" id="SM00238">
    <property type="entry name" value="BIR"/>
    <property type="match status" value="1"/>
</dbReference>
<dbReference type="PROSITE" id="PS01282">
    <property type="entry name" value="BIR_REPEAT_1"/>
    <property type="match status" value="1"/>
</dbReference>
<dbReference type="AlphaFoldDB" id="A0A8S2UHI9"/>
<feature type="non-terminal residue" evidence="1">
    <location>
        <position position="1"/>
    </location>
</feature>
<organism evidence="1 2">
    <name type="scientific">Didymodactylos carnosus</name>
    <dbReference type="NCBI Taxonomy" id="1234261"/>
    <lineage>
        <taxon>Eukaryota</taxon>
        <taxon>Metazoa</taxon>
        <taxon>Spiralia</taxon>
        <taxon>Gnathifera</taxon>
        <taxon>Rotifera</taxon>
        <taxon>Eurotatoria</taxon>
        <taxon>Bdelloidea</taxon>
        <taxon>Philodinida</taxon>
        <taxon>Philodinidae</taxon>
        <taxon>Didymodactylos</taxon>
    </lineage>
</organism>
<proteinExistence type="predicted"/>
<protein>
    <submittedName>
        <fullName evidence="1">Uncharacterized protein</fullName>
    </submittedName>
</protein>
<gene>
    <name evidence="1" type="ORF">TMI583_LOCUS40765</name>
</gene>